<evidence type="ECO:0000313" key="1">
    <source>
        <dbReference type="EMBL" id="EGD31428.1"/>
    </source>
</evidence>
<comment type="caution">
    <text evidence="1">The sequence shown here is derived from an EMBL/GenBank/DDBJ whole genome shotgun (WGS) entry which is preliminary data.</text>
</comment>
<proteinExistence type="predicted"/>
<evidence type="ECO:0000313" key="2">
    <source>
        <dbReference type="Proteomes" id="UP000003351"/>
    </source>
</evidence>
<name>F0I9E4_STRSA</name>
<reference evidence="1 2" key="1">
    <citation type="submission" date="2011-02" db="EMBL/GenBank/DDBJ databases">
        <authorList>
            <person name="Muzny D."/>
            <person name="Qin X."/>
            <person name="Deng J."/>
            <person name="Jiang H."/>
            <person name="Liu Y."/>
            <person name="Qu J."/>
            <person name="Song X.-Z."/>
            <person name="Zhang L."/>
            <person name="Thornton R."/>
            <person name="Coyle M."/>
            <person name="Francisco L."/>
            <person name="Jackson L."/>
            <person name="Javaid M."/>
            <person name="Korchina V."/>
            <person name="Kovar C."/>
            <person name="Mata R."/>
            <person name="Mathew T."/>
            <person name="Ngo R."/>
            <person name="Nguyen L."/>
            <person name="Nguyen N."/>
            <person name="Okwuonu G."/>
            <person name="Ongeri F."/>
            <person name="Pham C."/>
            <person name="Simmons D."/>
            <person name="Wilczek-Boney K."/>
            <person name="Hale W."/>
            <person name="Jakkamsetti A."/>
            <person name="Pham P."/>
            <person name="Ruth R."/>
            <person name="San Lucas F."/>
            <person name="Warren J."/>
            <person name="Zhang J."/>
            <person name="Zhao Z."/>
            <person name="Zhou C."/>
            <person name="Zhu D."/>
            <person name="Lee S."/>
            <person name="Bess C."/>
            <person name="Blankenburg K."/>
            <person name="Forbes L."/>
            <person name="Fu Q."/>
            <person name="Gubbala S."/>
            <person name="Hirani K."/>
            <person name="Jayaseelan J.C."/>
            <person name="Lara F."/>
            <person name="Munidasa M."/>
            <person name="Palculict T."/>
            <person name="Patil S."/>
            <person name="Pu L.-L."/>
            <person name="Saada N."/>
            <person name="Tang L."/>
            <person name="Weissenberger G."/>
            <person name="Zhu Y."/>
            <person name="Hemphill L."/>
            <person name="Shang Y."/>
            <person name="Youmans B."/>
            <person name="Ayvaz T."/>
            <person name="Ross M."/>
            <person name="Santibanez J."/>
            <person name="Aqrawi P."/>
            <person name="Gross S."/>
            <person name="Joshi V."/>
            <person name="Fowler G."/>
            <person name="Nazareth L."/>
            <person name="Reid J."/>
            <person name="Worley K."/>
            <person name="Petrosino J."/>
            <person name="Highlander S."/>
            <person name="Gibbs R."/>
        </authorList>
    </citation>
    <scope>NUCLEOTIDE SEQUENCE [LARGE SCALE GENOMIC DNA]</scope>
    <source>
        <strain evidence="1 2">SK115</strain>
    </source>
</reference>
<sequence>MLEVLGKNESRVSARQSALRIEKIENEAGEWERLLQFEDCSMLLPLSCFLLFFSFGDKNSTI</sequence>
<dbReference type="HOGENOM" id="CLU_2902491_0_0_9"/>
<dbReference type="EMBL" id="AEXW01000006">
    <property type="protein sequence ID" value="EGD31428.1"/>
    <property type="molecule type" value="Genomic_DNA"/>
</dbReference>
<gene>
    <name evidence="1" type="ORF">HMPREF9382_1428</name>
</gene>
<dbReference type="Proteomes" id="UP000003351">
    <property type="component" value="Unassembled WGS sequence"/>
</dbReference>
<accession>F0I9E4</accession>
<dbReference type="AlphaFoldDB" id="F0I9E4"/>
<organism evidence="1 2">
    <name type="scientific">Streptococcus sanguinis SK115</name>
    <dbReference type="NCBI Taxonomy" id="888810"/>
    <lineage>
        <taxon>Bacteria</taxon>
        <taxon>Bacillati</taxon>
        <taxon>Bacillota</taxon>
        <taxon>Bacilli</taxon>
        <taxon>Lactobacillales</taxon>
        <taxon>Streptococcaceae</taxon>
        <taxon>Streptococcus</taxon>
    </lineage>
</organism>
<protein>
    <submittedName>
        <fullName evidence="1">Uncharacterized protein</fullName>
    </submittedName>
</protein>